<proteinExistence type="predicted"/>
<gene>
    <name evidence="1" type="ORF">MUN78_16575</name>
</gene>
<name>A0ABY4FLY1_9MICO</name>
<reference evidence="1 2" key="1">
    <citation type="submission" date="2022-04" db="EMBL/GenBank/DDBJ databases">
        <title>Leucobacter sp. isolated from rhizosphere of garlic.</title>
        <authorList>
            <person name="Won M."/>
            <person name="Lee C.-M."/>
            <person name="Woen H.-Y."/>
            <person name="Kwon S.-W."/>
        </authorList>
    </citation>
    <scope>NUCLEOTIDE SEQUENCE [LARGE SCALE GENOMIC DNA]</scope>
    <source>
        <strain evidence="1 2">H21R-40</strain>
    </source>
</reference>
<evidence type="ECO:0000313" key="1">
    <source>
        <dbReference type="EMBL" id="UOQ57246.1"/>
    </source>
</evidence>
<evidence type="ECO:0000313" key="2">
    <source>
        <dbReference type="Proteomes" id="UP000831786"/>
    </source>
</evidence>
<accession>A0ABY4FLY1</accession>
<keyword evidence="2" id="KW-1185">Reference proteome</keyword>
<protein>
    <submittedName>
        <fullName evidence="1">Uncharacterized protein</fullName>
    </submittedName>
</protein>
<sequence>MIELGSNTETVKMIDFGRDGKVLFQLPVLGQKGVPMGIMSAFGIFWDKIQSGRKMTENETASAWSFFIQTLADSYPDATRQIARLDEENLQLVMTEWLRQSSEVTGYDPKAQS</sequence>
<dbReference type="EMBL" id="CP095045">
    <property type="protein sequence ID" value="UOQ57246.1"/>
    <property type="molecule type" value="Genomic_DNA"/>
</dbReference>
<dbReference type="Proteomes" id="UP000831786">
    <property type="component" value="Chromosome"/>
</dbReference>
<dbReference type="RefSeq" id="WP_244727917.1">
    <property type="nucleotide sequence ID" value="NZ_CP095045.1"/>
</dbReference>
<organism evidence="1 2">
    <name type="scientific">Leucobacter allii</name>
    <dbReference type="NCBI Taxonomy" id="2932247"/>
    <lineage>
        <taxon>Bacteria</taxon>
        <taxon>Bacillati</taxon>
        <taxon>Actinomycetota</taxon>
        <taxon>Actinomycetes</taxon>
        <taxon>Micrococcales</taxon>
        <taxon>Microbacteriaceae</taxon>
        <taxon>Leucobacter</taxon>
    </lineage>
</organism>